<dbReference type="GO" id="GO:0005886">
    <property type="term" value="C:plasma membrane"/>
    <property type="evidence" value="ECO:0007669"/>
    <property type="project" value="TreeGrafter"/>
</dbReference>
<comment type="caution">
    <text evidence="8">The sequence shown here is derived from an EMBL/GenBank/DDBJ whole genome shotgun (WGS) entry which is preliminary data.</text>
</comment>
<feature type="domain" description="Major facilitator superfamily (MFS) profile" evidence="7">
    <location>
        <begin position="28"/>
        <end position="412"/>
    </location>
</feature>
<evidence type="ECO:0000256" key="5">
    <source>
        <dbReference type="SAM" id="MobiDB-lite"/>
    </source>
</evidence>
<dbReference type="PROSITE" id="PS50850">
    <property type="entry name" value="MFS"/>
    <property type="match status" value="1"/>
</dbReference>
<feature type="transmembrane region" description="Helical" evidence="6">
    <location>
        <begin position="179"/>
        <end position="197"/>
    </location>
</feature>
<dbReference type="CDD" id="cd17316">
    <property type="entry name" value="MFS_SV2_like"/>
    <property type="match status" value="1"/>
</dbReference>
<dbReference type="InterPro" id="IPR020846">
    <property type="entry name" value="MFS_dom"/>
</dbReference>
<feature type="transmembrane region" description="Helical" evidence="6">
    <location>
        <begin position="234"/>
        <end position="256"/>
    </location>
</feature>
<name>A0A418WCI0_9PROT</name>
<dbReference type="PANTHER" id="PTHR23508:SF10">
    <property type="entry name" value="CARBOXYLIC ACID TRANSPORTER PROTEIN HOMOLOG"/>
    <property type="match status" value="1"/>
</dbReference>
<feature type="compositionally biased region" description="Low complexity" evidence="5">
    <location>
        <begin position="418"/>
        <end position="429"/>
    </location>
</feature>
<proteinExistence type="predicted"/>
<evidence type="ECO:0000256" key="4">
    <source>
        <dbReference type="ARBA" id="ARBA00023136"/>
    </source>
</evidence>
<gene>
    <name evidence="8" type="ORF">D3874_12235</name>
</gene>
<feature type="compositionally biased region" description="Basic residues" evidence="5">
    <location>
        <begin position="430"/>
        <end position="445"/>
    </location>
</feature>
<feature type="region of interest" description="Disordered" evidence="5">
    <location>
        <begin position="412"/>
        <end position="445"/>
    </location>
</feature>
<dbReference type="Proteomes" id="UP000284605">
    <property type="component" value="Unassembled WGS sequence"/>
</dbReference>
<feature type="transmembrane region" description="Helical" evidence="6">
    <location>
        <begin position="322"/>
        <end position="341"/>
    </location>
</feature>
<dbReference type="GO" id="GO:0046943">
    <property type="term" value="F:carboxylic acid transmembrane transporter activity"/>
    <property type="evidence" value="ECO:0007669"/>
    <property type="project" value="TreeGrafter"/>
</dbReference>
<sequence>MTDAAPPRRGLARLTRPPIALPPRQWQVLLLVGVAFLINQYDLGVFGLALPRIQASLGIGEGEIGNVTALIRIGVLPAFALAMLADRHGRRRMLMITIVGVALSNLATAFAPDPTSFVICQISARSFIGAEEMLSVVVVAEELDSRVRGWAIGALGALGSMGHGVAALMFGMVDILPHGWRSLYFLAAVPLLALAFLRRRLTETARFAQYRDSGPPASSLAPLLALARAHPVRVAILAAAAAPVAFALAPSLLYVSKHLQVDEGYSPAAVSLLYLTGGAVAMLGNLAGGRLADRLGRRAVLTAAALISPALFAVFYGGSGAIVPAAWVGAIFTYFCVDVTLSALSTELFPTSSRATASAGRSLIWSVSAAGGLWAQGALLELAGSASTATIWVLALAPLTALVVLLAMPRPRAKGSRTSRPNGRSSPPTGRRRRSRSVRPRSTGH</sequence>
<evidence type="ECO:0000313" key="8">
    <source>
        <dbReference type="EMBL" id="RJF87694.1"/>
    </source>
</evidence>
<keyword evidence="3 6" id="KW-1133">Transmembrane helix</keyword>
<reference evidence="8 9" key="1">
    <citation type="submission" date="2018-09" db="EMBL/GenBank/DDBJ databases">
        <authorList>
            <person name="Zhu H."/>
        </authorList>
    </citation>
    <scope>NUCLEOTIDE SEQUENCE [LARGE SCALE GENOMIC DNA]</scope>
    <source>
        <strain evidence="8 9">K1W22B-8</strain>
    </source>
</reference>
<dbReference type="SUPFAM" id="SSF103473">
    <property type="entry name" value="MFS general substrate transporter"/>
    <property type="match status" value="1"/>
</dbReference>
<feature type="transmembrane region" description="Helical" evidence="6">
    <location>
        <begin position="28"/>
        <end position="49"/>
    </location>
</feature>
<dbReference type="Pfam" id="PF07690">
    <property type="entry name" value="MFS_1"/>
    <property type="match status" value="1"/>
</dbReference>
<evidence type="ECO:0000313" key="9">
    <source>
        <dbReference type="Proteomes" id="UP000284605"/>
    </source>
</evidence>
<comment type="subcellular location">
    <subcellularLocation>
        <location evidence="1">Membrane</location>
        <topology evidence="1">Multi-pass membrane protein</topology>
    </subcellularLocation>
</comment>
<feature type="transmembrane region" description="Helical" evidence="6">
    <location>
        <begin position="389"/>
        <end position="408"/>
    </location>
</feature>
<keyword evidence="2 6" id="KW-0812">Transmembrane</keyword>
<dbReference type="AlphaFoldDB" id="A0A418WCI0"/>
<dbReference type="InterPro" id="IPR005829">
    <property type="entry name" value="Sugar_transporter_CS"/>
</dbReference>
<dbReference type="Gene3D" id="1.20.1250.20">
    <property type="entry name" value="MFS general substrate transporter like domains"/>
    <property type="match status" value="2"/>
</dbReference>
<evidence type="ECO:0000256" key="2">
    <source>
        <dbReference type="ARBA" id="ARBA00022692"/>
    </source>
</evidence>
<feature type="transmembrane region" description="Helical" evidence="6">
    <location>
        <begin position="268"/>
        <end position="287"/>
    </location>
</feature>
<evidence type="ECO:0000259" key="7">
    <source>
        <dbReference type="PROSITE" id="PS50850"/>
    </source>
</evidence>
<evidence type="ECO:0000256" key="1">
    <source>
        <dbReference type="ARBA" id="ARBA00004141"/>
    </source>
</evidence>
<feature type="transmembrane region" description="Helical" evidence="6">
    <location>
        <begin position="299"/>
        <end position="316"/>
    </location>
</feature>
<dbReference type="PROSITE" id="PS00216">
    <property type="entry name" value="SUGAR_TRANSPORT_1"/>
    <property type="match status" value="1"/>
</dbReference>
<keyword evidence="4 6" id="KW-0472">Membrane</keyword>
<dbReference type="PANTHER" id="PTHR23508">
    <property type="entry name" value="CARBOXYLIC ACID TRANSPORTER PROTEIN HOMOLOG"/>
    <property type="match status" value="1"/>
</dbReference>
<feature type="transmembrane region" description="Helical" evidence="6">
    <location>
        <begin position="69"/>
        <end position="86"/>
    </location>
</feature>
<feature type="transmembrane region" description="Helical" evidence="6">
    <location>
        <begin position="362"/>
        <end position="383"/>
    </location>
</feature>
<evidence type="ECO:0000256" key="3">
    <source>
        <dbReference type="ARBA" id="ARBA00022989"/>
    </source>
</evidence>
<dbReference type="InterPro" id="IPR036259">
    <property type="entry name" value="MFS_trans_sf"/>
</dbReference>
<evidence type="ECO:0000256" key="6">
    <source>
        <dbReference type="SAM" id="Phobius"/>
    </source>
</evidence>
<protein>
    <submittedName>
        <fullName evidence="8">MFS transporter</fullName>
    </submittedName>
</protein>
<organism evidence="8 9">
    <name type="scientific">Oleomonas cavernae</name>
    <dbReference type="NCBI Taxonomy" id="2320859"/>
    <lineage>
        <taxon>Bacteria</taxon>
        <taxon>Pseudomonadati</taxon>
        <taxon>Pseudomonadota</taxon>
        <taxon>Alphaproteobacteria</taxon>
        <taxon>Acetobacterales</taxon>
        <taxon>Acetobacteraceae</taxon>
        <taxon>Oleomonas</taxon>
    </lineage>
</organism>
<dbReference type="InterPro" id="IPR011701">
    <property type="entry name" value="MFS"/>
</dbReference>
<keyword evidence="9" id="KW-1185">Reference proteome</keyword>
<dbReference type="OrthoDB" id="5368493at2"/>
<feature type="transmembrane region" description="Helical" evidence="6">
    <location>
        <begin position="152"/>
        <end position="173"/>
    </location>
</feature>
<dbReference type="EMBL" id="QYUK01000011">
    <property type="protein sequence ID" value="RJF87694.1"/>
    <property type="molecule type" value="Genomic_DNA"/>
</dbReference>
<dbReference type="RefSeq" id="WP_119778330.1">
    <property type="nucleotide sequence ID" value="NZ_QYUK01000011.1"/>
</dbReference>
<accession>A0A418WCI0</accession>